<protein>
    <recommendedName>
        <fullName evidence="8">Signal recognition particle 19 kDa protein</fullName>
    </recommendedName>
</protein>
<keyword evidence="7" id="KW-1185">Reference proteome</keyword>
<proteinExistence type="predicted"/>
<evidence type="ECO:0008006" key="8">
    <source>
        <dbReference type="Google" id="ProtNLM"/>
    </source>
</evidence>
<dbReference type="SUPFAM" id="SSF69695">
    <property type="entry name" value="SRP19"/>
    <property type="match status" value="1"/>
</dbReference>
<dbReference type="Pfam" id="PF01922">
    <property type="entry name" value="SRP19"/>
    <property type="match status" value="1"/>
</dbReference>
<dbReference type="PANTHER" id="PTHR17453">
    <property type="entry name" value="SIGNAL RECOGNITION PARTICLE 19 KD PROTEIN"/>
    <property type="match status" value="1"/>
</dbReference>
<evidence type="ECO:0000256" key="4">
    <source>
        <dbReference type="ARBA" id="ARBA00023274"/>
    </source>
</evidence>
<evidence type="ECO:0000256" key="1">
    <source>
        <dbReference type="ARBA" id="ARBA00004496"/>
    </source>
</evidence>
<dbReference type="Gene3D" id="3.30.56.30">
    <property type="entry name" value="Signal recognition particle, SRP19-like subunit"/>
    <property type="match status" value="1"/>
</dbReference>
<dbReference type="InterPro" id="IPR036521">
    <property type="entry name" value="SRP19-like_sf"/>
</dbReference>
<dbReference type="Proteomes" id="UP001465755">
    <property type="component" value="Unassembled WGS sequence"/>
</dbReference>
<comment type="subcellular location">
    <subcellularLocation>
        <location evidence="1">Cytoplasm</location>
    </subcellularLocation>
</comment>
<dbReference type="EMBL" id="JALJOQ010000134">
    <property type="protein sequence ID" value="KAK9794928.1"/>
    <property type="molecule type" value="Genomic_DNA"/>
</dbReference>
<reference evidence="6 7" key="1">
    <citation type="journal article" date="2024" name="Nat. Commun.">
        <title>Phylogenomics reveals the evolutionary origins of lichenization in chlorophyte algae.</title>
        <authorList>
            <person name="Puginier C."/>
            <person name="Libourel C."/>
            <person name="Otte J."/>
            <person name="Skaloud P."/>
            <person name="Haon M."/>
            <person name="Grisel S."/>
            <person name="Petersen M."/>
            <person name="Berrin J.G."/>
            <person name="Delaux P.M."/>
            <person name="Dal Grande F."/>
            <person name="Keller J."/>
        </authorList>
    </citation>
    <scope>NUCLEOTIDE SEQUENCE [LARGE SCALE GENOMIC DNA]</scope>
    <source>
        <strain evidence="6 7">SAG 2036</strain>
    </source>
</reference>
<evidence type="ECO:0000256" key="3">
    <source>
        <dbReference type="ARBA" id="ARBA00023135"/>
    </source>
</evidence>
<dbReference type="GO" id="GO:0008312">
    <property type="term" value="F:7S RNA binding"/>
    <property type="evidence" value="ECO:0007669"/>
    <property type="project" value="InterPro"/>
</dbReference>
<keyword evidence="4" id="KW-0687">Ribonucleoprotein</keyword>
<keyword evidence="2" id="KW-0963">Cytoplasm</keyword>
<dbReference type="PANTHER" id="PTHR17453:SF0">
    <property type="entry name" value="SIGNAL RECOGNITION PARTICLE 19 KDA PROTEIN"/>
    <property type="match status" value="1"/>
</dbReference>
<gene>
    <name evidence="6" type="ORF">WJX73_010067</name>
</gene>
<dbReference type="GO" id="GO:0005786">
    <property type="term" value="C:signal recognition particle, endoplasmic reticulum targeting"/>
    <property type="evidence" value="ECO:0007669"/>
    <property type="project" value="UniProtKB-KW"/>
</dbReference>
<sequence length="152" mass="16586">MSVEHDRRVIIYPAYINSKRTVAQGRRIPKEKACEDPTAPEIVDCVVKGLNIPGELEPKSYCRDFFLRGRVRVSLRKPDGTLTNPNIPNRKLLFLKVAELVPKHPSRHGKKIPASAKGVIEAPQPSTSTAAGPSAGPSAAQSSKKGKKKGRK</sequence>
<evidence type="ECO:0000313" key="7">
    <source>
        <dbReference type="Proteomes" id="UP001465755"/>
    </source>
</evidence>
<dbReference type="InterPro" id="IPR002778">
    <property type="entry name" value="Signal_recog_particle_SRP19"/>
</dbReference>
<evidence type="ECO:0000256" key="2">
    <source>
        <dbReference type="ARBA" id="ARBA00022490"/>
    </source>
</evidence>
<name>A0AAW1NW25_9CHLO</name>
<dbReference type="GO" id="GO:0006617">
    <property type="term" value="P:SRP-dependent cotranslational protein targeting to membrane, signal sequence recognition"/>
    <property type="evidence" value="ECO:0007669"/>
    <property type="project" value="TreeGrafter"/>
</dbReference>
<feature type="region of interest" description="Disordered" evidence="5">
    <location>
        <begin position="104"/>
        <end position="152"/>
    </location>
</feature>
<evidence type="ECO:0000313" key="6">
    <source>
        <dbReference type="EMBL" id="KAK9794928.1"/>
    </source>
</evidence>
<keyword evidence="3" id="KW-0733">Signal recognition particle</keyword>
<organism evidence="6 7">
    <name type="scientific">Symbiochloris irregularis</name>
    <dbReference type="NCBI Taxonomy" id="706552"/>
    <lineage>
        <taxon>Eukaryota</taxon>
        <taxon>Viridiplantae</taxon>
        <taxon>Chlorophyta</taxon>
        <taxon>core chlorophytes</taxon>
        <taxon>Trebouxiophyceae</taxon>
        <taxon>Trebouxiales</taxon>
        <taxon>Trebouxiaceae</taxon>
        <taxon>Symbiochloris</taxon>
    </lineage>
</organism>
<evidence type="ECO:0000256" key="5">
    <source>
        <dbReference type="SAM" id="MobiDB-lite"/>
    </source>
</evidence>
<dbReference type="AlphaFoldDB" id="A0AAW1NW25"/>
<comment type="caution">
    <text evidence="6">The sequence shown here is derived from an EMBL/GenBank/DDBJ whole genome shotgun (WGS) entry which is preliminary data.</text>
</comment>
<accession>A0AAW1NW25</accession>
<feature type="compositionally biased region" description="Low complexity" evidence="5">
    <location>
        <begin position="122"/>
        <end position="143"/>
    </location>
</feature>